<protein>
    <submittedName>
        <fullName evidence="1">Uncharacterized protein</fullName>
    </submittedName>
</protein>
<evidence type="ECO:0000313" key="2">
    <source>
        <dbReference type="Proteomes" id="UP001595993"/>
    </source>
</evidence>
<gene>
    <name evidence="1" type="ORF">ACFO9E_14630</name>
</gene>
<accession>A0ABV9G419</accession>
<comment type="caution">
    <text evidence="1">The sequence shown here is derived from an EMBL/GenBank/DDBJ whole genome shotgun (WGS) entry which is preliminary data.</text>
</comment>
<proteinExistence type="predicted"/>
<dbReference type="EMBL" id="JBHSFE010000011">
    <property type="protein sequence ID" value="MFC4609041.1"/>
    <property type="molecule type" value="Genomic_DNA"/>
</dbReference>
<dbReference type="RefSeq" id="WP_381195303.1">
    <property type="nucleotide sequence ID" value="NZ_JBHSFE010000011.1"/>
</dbReference>
<keyword evidence="2" id="KW-1185">Reference proteome</keyword>
<organism evidence="1 2">
    <name type="scientific">Streptomyces maoxianensis</name>
    <dbReference type="NCBI Taxonomy" id="1459942"/>
    <lineage>
        <taxon>Bacteria</taxon>
        <taxon>Bacillati</taxon>
        <taxon>Actinomycetota</taxon>
        <taxon>Actinomycetes</taxon>
        <taxon>Kitasatosporales</taxon>
        <taxon>Streptomycetaceae</taxon>
        <taxon>Streptomyces</taxon>
    </lineage>
</organism>
<name>A0ABV9G419_9ACTN</name>
<sequence length="142" mass="16068">MRLSDLDQDDPPVFVQSRHGWEPFLDRVSLACVELVLSETLFGDDGRLYNACELPSDLLDTVPRRFQRVALPDYPMWVGLEDSPVRWFSAPGKLLRQDGIGVHSWLHARGRTRADLESICDVVPGQWVLGYTESAEVDALPF</sequence>
<evidence type="ECO:0000313" key="1">
    <source>
        <dbReference type="EMBL" id="MFC4609041.1"/>
    </source>
</evidence>
<dbReference type="Proteomes" id="UP001595993">
    <property type="component" value="Unassembled WGS sequence"/>
</dbReference>
<reference evidence="2" key="1">
    <citation type="journal article" date="2019" name="Int. J. Syst. Evol. Microbiol.">
        <title>The Global Catalogue of Microorganisms (GCM) 10K type strain sequencing project: providing services to taxonomists for standard genome sequencing and annotation.</title>
        <authorList>
            <consortium name="The Broad Institute Genomics Platform"/>
            <consortium name="The Broad Institute Genome Sequencing Center for Infectious Disease"/>
            <person name="Wu L."/>
            <person name="Ma J."/>
        </authorList>
    </citation>
    <scope>NUCLEOTIDE SEQUENCE [LARGE SCALE GENOMIC DNA]</scope>
    <source>
        <strain evidence="2">CGMCC 4.7139</strain>
    </source>
</reference>